<feature type="compositionally biased region" description="Polar residues" evidence="1">
    <location>
        <begin position="9"/>
        <end position="27"/>
    </location>
</feature>
<proteinExistence type="predicted"/>
<protein>
    <submittedName>
        <fullName evidence="2">Uncharacterized protein</fullName>
    </submittedName>
</protein>
<evidence type="ECO:0000256" key="1">
    <source>
        <dbReference type="SAM" id="MobiDB-lite"/>
    </source>
</evidence>
<evidence type="ECO:0000313" key="2">
    <source>
        <dbReference type="EMBL" id="KAK3587775.1"/>
    </source>
</evidence>
<gene>
    <name evidence="2" type="ORF">CHS0354_042737</name>
</gene>
<dbReference type="AlphaFoldDB" id="A0AAE0VSV3"/>
<keyword evidence="3" id="KW-1185">Reference proteome</keyword>
<feature type="region of interest" description="Disordered" evidence="1">
    <location>
        <begin position="1"/>
        <end position="28"/>
    </location>
</feature>
<reference evidence="2" key="3">
    <citation type="submission" date="2023-05" db="EMBL/GenBank/DDBJ databases">
        <authorList>
            <person name="Smith C.H."/>
        </authorList>
    </citation>
    <scope>NUCLEOTIDE SEQUENCE</scope>
    <source>
        <strain evidence="2">CHS0354</strain>
        <tissue evidence="2">Mantle</tissue>
    </source>
</reference>
<dbReference type="Proteomes" id="UP001195483">
    <property type="component" value="Unassembled WGS sequence"/>
</dbReference>
<sequence length="222" mass="25527">MRPYENDDVTSQPTPVMSPKRSSQVSRYLSLRQRRQDVNTDEIIRFVREYQFERQPTLLQLHKKTPLPGIGKYSLNNGNGTHNSGFVDRGLDSNESEDEILDNEVAYIDRSKNPRNDPFIQDMLNCPRLSMTTKDHEILARSLPNGGLNMPQRSKSFLFKQNSFIQNKKGRDGKNGRVKHRLPPLPMEDLPDRPSAPSPSHTPIPTDRSEFYQETVDYIDTA</sequence>
<comment type="caution">
    <text evidence="2">The sequence shown here is derived from an EMBL/GenBank/DDBJ whole genome shotgun (WGS) entry which is preliminary data.</text>
</comment>
<name>A0AAE0VSV3_9BIVA</name>
<feature type="region of interest" description="Disordered" evidence="1">
    <location>
        <begin position="167"/>
        <end position="211"/>
    </location>
</feature>
<dbReference type="EMBL" id="JAEAOA010002357">
    <property type="protein sequence ID" value="KAK3587775.1"/>
    <property type="molecule type" value="Genomic_DNA"/>
</dbReference>
<evidence type="ECO:0000313" key="3">
    <source>
        <dbReference type="Proteomes" id="UP001195483"/>
    </source>
</evidence>
<organism evidence="2 3">
    <name type="scientific">Potamilus streckersoni</name>
    <dbReference type="NCBI Taxonomy" id="2493646"/>
    <lineage>
        <taxon>Eukaryota</taxon>
        <taxon>Metazoa</taxon>
        <taxon>Spiralia</taxon>
        <taxon>Lophotrochozoa</taxon>
        <taxon>Mollusca</taxon>
        <taxon>Bivalvia</taxon>
        <taxon>Autobranchia</taxon>
        <taxon>Heteroconchia</taxon>
        <taxon>Palaeoheterodonta</taxon>
        <taxon>Unionida</taxon>
        <taxon>Unionoidea</taxon>
        <taxon>Unionidae</taxon>
        <taxon>Ambleminae</taxon>
        <taxon>Lampsilini</taxon>
        <taxon>Potamilus</taxon>
    </lineage>
</organism>
<reference evidence="2" key="1">
    <citation type="journal article" date="2021" name="Genome Biol. Evol.">
        <title>A High-Quality Reference Genome for a Parasitic Bivalve with Doubly Uniparental Inheritance (Bivalvia: Unionida).</title>
        <authorList>
            <person name="Smith C.H."/>
        </authorList>
    </citation>
    <scope>NUCLEOTIDE SEQUENCE</scope>
    <source>
        <strain evidence="2">CHS0354</strain>
    </source>
</reference>
<accession>A0AAE0VSV3</accession>
<reference evidence="2" key="2">
    <citation type="journal article" date="2021" name="Genome Biol. Evol.">
        <title>Developing a high-quality reference genome for a parasitic bivalve with doubly uniparental inheritance (Bivalvia: Unionida).</title>
        <authorList>
            <person name="Smith C.H."/>
        </authorList>
    </citation>
    <scope>NUCLEOTIDE SEQUENCE</scope>
    <source>
        <strain evidence="2">CHS0354</strain>
        <tissue evidence="2">Mantle</tissue>
    </source>
</reference>